<comment type="caution">
    <text evidence="2">The sequence shown here is derived from an EMBL/GenBank/DDBJ whole genome shotgun (WGS) entry which is preliminary data.</text>
</comment>
<accession>A0A921UUS4</accession>
<dbReference type="Proteomes" id="UP000807115">
    <property type="component" value="Chromosome 2"/>
</dbReference>
<evidence type="ECO:0000256" key="1">
    <source>
        <dbReference type="SAM" id="MobiDB-lite"/>
    </source>
</evidence>
<protein>
    <submittedName>
        <fullName evidence="2">Uncharacterized protein</fullName>
    </submittedName>
</protein>
<sequence>MKSTVVVDGSDEFFLVSCPYTEKTNAGFDRLLAAPVFSMSERALGIVLFDYNPDSAAEKKVCYLAKGVMAQISRLLPSPELPAYTKRRGAEDQKKGKKRRII</sequence>
<name>A0A921UUS4_SORBI</name>
<gene>
    <name evidence="2" type="ORF">BDA96_02G360600</name>
</gene>
<evidence type="ECO:0000313" key="2">
    <source>
        <dbReference type="EMBL" id="KAG0545427.1"/>
    </source>
</evidence>
<evidence type="ECO:0000313" key="3">
    <source>
        <dbReference type="Proteomes" id="UP000807115"/>
    </source>
</evidence>
<reference evidence="2" key="1">
    <citation type="journal article" date="2019" name="BMC Genomics">
        <title>A new reference genome for Sorghum bicolor reveals high levels of sequence similarity between sweet and grain genotypes: implications for the genetics of sugar metabolism.</title>
        <authorList>
            <person name="Cooper E.A."/>
            <person name="Brenton Z.W."/>
            <person name="Flinn B.S."/>
            <person name="Jenkins J."/>
            <person name="Shu S."/>
            <person name="Flowers D."/>
            <person name="Luo F."/>
            <person name="Wang Y."/>
            <person name="Xia P."/>
            <person name="Barry K."/>
            <person name="Daum C."/>
            <person name="Lipzen A."/>
            <person name="Yoshinaga Y."/>
            <person name="Schmutz J."/>
            <person name="Saski C."/>
            <person name="Vermerris W."/>
            <person name="Kresovich S."/>
        </authorList>
    </citation>
    <scope>NUCLEOTIDE SEQUENCE</scope>
</reference>
<feature type="region of interest" description="Disordered" evidence="1">
    <location>
        <begin position="83"/>
        <end position="102"/>
    </location>
</feature>
<dbReference type="AlphaFoldDB" id="A0A921UUS4"/>
<organism evidence="2 3">
    <name type="scientific">Sorghum bicolor</name>
    <name type="common">Sorghum</name>
    <name type="synonym">Sorghum vulgare</name>
    <dbReference type="NCBI Taxonomy" id="4558"/>
    <lineage>
        <taxon>Eukaryota</taxon>
        <taxon>Viridiplantae</taxon>
        <taxon>Streptophyta</taxon>
        <taxon>Embryophyta</taxon>
        <taxon>Tracheophyta</taxon>
        <taxon>Spermatophyta</taxon>
        <taxon>Magnoliopsida</taxon>
        <taxon>Liliopsida</taxon>
        <taxon>Poales</taxon>
        <taxon>Poaceae</taxon>
        <taxon>PACMAD clade</taxon>
        <taxon>Panicoideae</taxon>
        <taxon>Andropogonodae</taxon>
        <taxon>Andropogoneae</taxon>
        <taxon>Sorghinae</taxon>
        <taxon>Sorghum</taxon>
    </lineage>
</organism>
<dbReference type="EMBL" id="CM027681">
    <property type="protein sequence ID" value="KAG0545427.1"/>
    <property type="molecule type" value="Genomic_DNA"/>
</dbReference>
<proteinExistence type="predicted"/>
<reference evidence="2" key="2">
    <citation type="submission" date="2020-10" db="EMBL/GenBank/DDBJ databases">
        <authorList>
            <person name="Cooper E.A."/>
            <person name="Brenton Z.W."/>
            <person name="Flinn B.S."/>
            <person name="Jenkins J."/>
            <person name="Shu S."/>
            <person name="Flowers D."/>
            <person name="Luo F."/>
            <person name="Wang Y."/>
            <person name="Xia P."/>
            <person name="Barry K."/>
            <person name="Daum C."/>
            <person name="Lipzen A."/>
            <person name="Yoshinaga Y."/>
            <person name="Schmutz J."/>
            <person name="Saski C."/>
            <person name="Vermerris W."/>
            <person name="Kresovich S."/>
        </authorList>
    </citation>
    <scope>NUCLEOTIDE SEQUENCE</scope>
</reference>